<dbReference type="SMART" id="SM00343">
    <property type="entry name" value="ZnF_C2HC"/>
    <property type="match status" value="1"/>
</dbReference>
<dbReference type="AlphaFoldDB" id="A0AAE1KN56"/>
<dbReference type="EMBL" id="JAWQEG010001359">
    <property type="protein sequence ID" value="KAK3880071.1"/>
    <property type="molecule type" value="Genomic_DNA"/>
</dbReference>
<dbReference type="GO" id="GO:0008270">
    <property type="term" value="F:zinc ion binding"/>
    <property type="evidence" value="ECO:0007669"/>
    <property type="project" value="UniProtKB-KW"/>
</dbReference>
<evidence type="ECO:0000256" key="1">
    <source>
        <dbReference type="PROSITE-ProRule" id="PRU00047"/>
    </source>
</evidence>
<dbReference type="PROSITE" id="PS50158">
    <property type="entry name" value="ZF_CCHC"/>
    <property type="match status" value="1"/>
</dbReference>
<organism evidence="3 4">
    <name type="scientific">Petrolisthes cinctipes</name>
    <name type="common">Flat porcelain crab</name>
    <dbReference type="NCBI Taxonomy" id="88211"/>
    <lineage>
        <taxon>Eukaryota</taxon>
        <taxon>Metazoa</taxon>
        <taxon>Ecdysozoa</taxon>
        <taxon>Arthropoda</taxon>
        <taxon>Crustacea</taxon>
        <taxon>Multicrustacea</taxon>
        <taxon>Malacostraca</taxon>
        <taxon>Eumalacostraca</taxon>
        <taxon>Eucarida</taxon>
        <taxon>Decapoda</taxon>
        <taxon>Pleocyemata</taxon>
        <taxon>Anomura</taxon>
        <taxon>Galatheoidea</taxon>
        <taxon>Porcellanidae</taxon>
        <taxon>Petrolisthes</taxon>
    </lineage>
</organism>
<dbReference type="Gene3D" id="4.10.60.10">
    <property type="entry name" value="Zinc finger, CCHC-type"/>
    <property type="match status" value="1"/>
</dbReference>
<keyword evidence="1" id="KW-0863">Zinc-finger</keyword>
<name>A0AAE1KN56_PETCI</name>
<protein>
    <recommendedName>
        <fullName evidence="2">CCHC-type domain-containing protein</fullName>
    </recommendedName>
</protein>
<accession>A0AAE1KN56</accession>
<dbReference type="PANTHER" id="PTHR33198">
    <property type="entry name" value="ANK_REP_REGION DOMAIN-CONTAINING PROTEIN-RELATED"/>
    <property type="match status" value="1"/>
</dbReference>
<feature type="domain" description="CCHC-type" evidence="2">
    <location>
        <begin position="238"/>
        <end position="253"/>
    </location>
</feature>
<dbReference type="PANTHER" id="PTHR33198:SF19">
    <property type="entry name" value="CCHC-TYPE DOMAIN-CONTAINING PROTEIN"/>
    <property type="match status" value="1"/>
</dbReference>
<gene>
    <name evidence="3" type="ORF">Pcinc_015410</name>
</gene>
<evidence type="ECO:0000313" key="3">
    <source>
        <dbReference type="EMBL" id="KAK3880071.1"/>
    </source>
</evidence>
<keyword evidence="1" id="KW-0479">Metal-binding</keyword>
<dbReference type="Proteomes" id="UP001286313">
    <property type="component" value="Unassembled WGS sequence"/>
</dbReference>
<keyword evidence="4" id="KW-1185">Reference proteome</keyword>
<dbReference type="GO" id="GO:0003676">
    <property type="term" value="F:nucleic acid binding"/>
    <property type="evidence" value="ECO:0007669"/>
    <property type="project" value="InterPro"/>
</dbReference>
<dbReference type="InterPro" id="IPR001878">
    <property type="entry name" value="Znf_CCHC"/>
</dbReference>
<sequence>MEKFLRPEKFEGREGTTSEQWTDWYHTFTNFLDTIEAVPDSAKLKLLINYVSPVFSYISECTRYSESIKVLEAVFMKPPNEIFARYKLATRKQQSSETIDQYLQSLKLLAKDCSFKAVTADLYSQEAVRDAFITGLTSSLIRKRLLEKPTLTLEEAVQQARSLEMAQVNAEMYASSFSSNNYSTVTAVVDSDSSPSYASKVPEEENEMPEVAATKSACSFCGRLCHPRYLCPARKAICHKCGKRGHFSSVCRSKVRPEERSSIKESAMILSSLTLARHPLIVLVSVS</sequence>
<keyword evidence="1" id="KW-0862">Zinc</keyword>
<evidence type="ECO:0000259" key="2">
    <source>
        <dbReference type="PROSITE" id="PS50158"/>
    </source>
</evidence>
<reference evidence="3" key="1">
    <citation type="submission" date="2023-10" db="EMBL/GenBank/DDBJ databases">
        <title>Genome assemblies of two species of porcelain crab, Petrolisthes cinctipes and Petrolisthes manimaculis (Anomura: Porcellanidae).</title>
        <authorList>
            <person name="Angst P."/>
        </authorList>
    </citation>
    <scope>NUCLEOTIDE SEQUENCE</scope>
    <source>
        <strain evidence="3">PB745_01</strain>
        <tissue evidence="3">Gill</tissue>
    </source>
</reference>
<proteinExistence type="predicted"/>
<dbReference type="SUPFAM" id="SSF57756">
    <property type="entry name" value="Retrovirus zinc finger-like domains"/>
    <property type="match status" value="1"/>
</dbReference>
<evidence type="ECO:0000313" key="4">
    <source>
        <dbReference type="Proteomes" id="UP001286313"/>
    </source>
</evidence>
<dbReference type="InterPro" id="IPR036875">
    <property type="entry name" value="Znf_CCHC_sf"/>
</dbReference>
<comment type="caution">
    <text evidence="3">The sequence shown here is derived from an EMBL/GenBank/DDBJ whole genome shotgun (WGS) entry which is preliminary data.</text>
</comment>